<protein>
    <recommendedName>
        <fullName evidence="4">Fungal N-terminal domain-containing protein</fullName>
    </recommendedName>
</protein>
<feature type="compositionally biased region" description="Low complexity" evidence="1">
    <location>
        <begin position="360"/>
        <end position="374"/>
    </location>
</feature>
<feature type="compositionally biased region" description="Basic and acidic residues" evidence="1">
    <location>
        <begin position="637"/>
        <end position="646"/>
    </location>
</feature>
<dbReference type="AlphaFoldDB" id="A0A6A5KF35"/>
<keyword evidence="3" id="KW-1185">Reference proteome</keyword>
<feature type="compositionally biased region" description="Polar residues" evidence="1">
    <location>
        <begin position="382"/>
        <end position="391"/>
    </location>
</feature>
<feature type="region of interest" description="Disordered" evidence="1">
    <location>
        <begin position="253"/>
        <end position="391"/>
    </location>
</feature>
<dbReference type="EMBL" id="ML975269">
    <property type="protein sequence ID" value="KAF1836805.1"/>
    <property type="molecule type" value="Genomic_DNA"/>
</dbReference>
<name>A0A6A5KF35_9PLEO</name>
<evidence type="ECO:0008006" key="4">
    <source>
        <dbReference type="Google" id="ProtNLM"/>
    </source>
</evidence>
<feature type="compositionally biased region" description="Polar residues" evidence="1">
    <location>
        <begin position="647"/>
        <end position="659"/>
    </location>
</feature>
<gene>
    <name evidence="2" type="ORF">BDW02DRAFT_208749</name>
</gene>
<proteinExistence type="predicted"/>
<feature type="compositionally biased region" description="Polar residues" evidence="1">
    <location>
        <begin position="678"/>
        <end position="692"/>
    </location>
</feature>
<organism evidence="2 3">
    <name type="scientific">Decorospora gaudefroyi</name>
    <dbReference type="NCBI Taxonomy" id="184978"/>
    <lineage>
        <taxon>Eukaryota</taxon>
        <taxon>Fungi</taxon>
        <taxon>Dikarya</taxon>
        <taxon>Ascomycota</taxon>
        <taxon>Pezizomycotina</taxon>
        <taxon>Dothideomycetes</taxon>
        <taxon>Pleosporomycetidae</taxon>
        <taxon>Pleosporales</taxon>
        <taxon>Pleosporineae</taxon>
        <taxon>Pleosporaceae</taxon>
        <taxon>Decorospora</taxon>
    </lineage>
</organism>
<feature type="compositionally biased region" description="Pro residues" evidence="1">
    <location>
        <begin position="317"/>
        <end position="327"/>
    </location>
</feature>
<feature type="region of interest" description="Disordered" evidence="1">
    <location>
        <begin position="637"/>
        <end position="659"/>
    </location>
</feature>
<sequence length="740" mass="84105">MSFGCSPADVLKLLEFSTRVYLAFKDANENSEAQVQGLVKEFTTFHVCLTQLGELMKEYGLPMPFPCKDFEATLERCEKTLEPYAEHLVDRKMGVKKFIYTIRYMGMEKEIEGLRKQIQGHYEALNMCISFLQLRLHLETTKQTQRLLDTTPSRTVDLAGRSYSTNALGSASQRAPLALLAPEEHPLYSEWKIFDRWLQREDQRIAHEAQLTNHLPQGHVPATEPSADVQTAAILYHLRQQVDDAILIEENREKRTTAEKRSYLAPSDAMKQKVRNMPPAPPRTYTLETNHSGDFTGFLGFDESRMSTSSATLRPGPSTPSPSPSPSGSPSISSTSNFSPIDWTHSPTNSVNLMPRDTVRTSSVSTNRSSMSFSPDSRPEDTSTAATTPENLMSHTLRRSFSRTSLATLALGEAALNWKRLCRRVQVERKSLEYGPESRECEVRWRYRENTGISLRFVYTSSQNGKPRVWMEQHFPATGPSIPLTTTHVEAAKEIAISIDFPMKSFGKLDKQYTDINYTFTDFAAAKKFQTFLYTNNGADPAELKYDQPVLVVSSDKNSTECRGRNLRLWLRTETLLEQDGPVTFPVLVLLFYTNALEDKGHWVEEPHYAFEWLTDSTYKKDSDTLRLPFSKDPSRCASEKLRKATPDTNAPQKSPSIFSRRNRTDSMEIPNLKRSGTRTSVSSNGSVNSEKNMYGRGLRAGSVNRYGYKEFKIQFRCERDRKAFLEVWREYVKPLGKTA</sequence>
<evidence type="ECO:0000256" key="1">
    <source>
        <dbReference type="SAM" id="MobiDB-lite"/>
    </source>
</evidence>
<accession>A0A6A5KF35</accession>
<dbReference type="OrthoDB" id="4172108at2759"/>
<evidence type="ECO:0000313" key="3">
    <source>
        <dbReference type="Proteomes" id="UP000800040"/>
    </source>
</evidence>
<dbReference type="Proteomes" id="UP000800040">
    <property type="component" value="Unassembled WGS sequence"/>
</dbReference>
<feature type="compositionally biased region" description="Basic and acidic residues" evidence="1">
    <location>
        <begin position="253"/>
        <end position="262"/>
    </location>
</feature>
<feature type="region of interest" description="Disordered" evidence="1">
    <location>
        <begin position="674"/>
        <end position="694"/>
    </location>
</feature>
<evidence type="ECO:0000313" key="2">
    <source>
        <dbReference type="EMBL" id="KAF1836805.1"/>
    </source>
</evidence>
<reference evidence="2" key="1">
    <citation type="submission" date="2020-01" db="EMBL/GenBank/DDBJ databases">
        <authorList>
            <consortium name="DOE Joint Genome Institute"/>
            <person name="Haridas S."/>
            <person name="Albert R."/>
            <person name="Binder M."/>
            <person name="Bloem J."/>
            <person name="Labutti K."/>
            <person name="Salamov A."/>
            <person name="Andreopoulos B."/>
            <person name="Baker S.E."/>
            <person name="Barry K."/>
            <person name="Bills G."/>
            <person name="Bluhm B.H."/>
            <person name="Cannon C."/>
            <person name="Castanera R."/>
            <person name="Culley D.E."/>
            <person name="Daum C."/>
            <person name="Ezra D."/>
            <person name="Gonzalez J.B."/>
            <person name="Henrissat B."/>
            <person name="Kuo A."/>
            <person name="Liang C."/>
            <person name="Lipzen A."/>
            <person name="Lutzoni F."/>
            <person name="Magnuson J."/>
            <person name="Mondo S."/>
            <person name="Nolan M."/>
            <person name="Ohm R."/>
            <person name="Pangilinan J."/>
            <person name="Park H.-J."/>
            <person name="Ramirez L."/>
            <person name="Alfaro M."/>
            <person name="Sun H."/>
            <person name="Tritt A."/>
            <person name="Yoshinaga Y."/>
            <person name="Zwiers L.-H."/>
            <person name="Turgeon B.G."/>
            <person name="Goodwin S.B."/>
            <person name="Spatafora J.W."/>
            <person name="Crous P.W."/>
            <person name="Grigoriev I.V."/>
        </authorList>
    </citation>
    <scope>NUCLEOTIDE SEQUENCE</scope>
    <source>
        <strain evidence="2">P77</strain>
    </source>
</reference>
<feature type="compositionally biased region" description="Low complexity" evidence="1">
    <location>
        <begin position="328"/>
        <end position="341"/>
    </location>
</feature>